<protein>
    <submittedName>
        <fullName evidence="10">Retrovirus-related Pol polyprotein from transposon TNT 1-94</fullName>
    </submittedName>
</protein>
<dbReference type="GO" id="GO:0016121">
    <property type="term" value="P:carotene catabolic process"/>
    <property type="evidence" value="ECO:0007669"/>
    <property type="project" value="TreeGrafter"/>
</dbReference>
<dbReference type="InterPro" id="IPR012337">
    <property type="entry name" value="RNaseH-like_sf"/>
</dbReference>
<dbReference type="CDD" id="cd09272">
    <property type="entry name" value="RNase_HI_RT_Ty1"/>
    <property type="match status" value="1"/>
</dbReference>
<name>A0A6A3C6N0_HIBSY</name>
<feature type="compositionally biased region" description="Basic and acidic residues" evidence="7">
    <location>
        <begin position="643"/>
        <end position="654"/>
    </location>
</feature>
<dbReference type="InterPro" id="IPR001584">
    <property type="entry name" value="Integrase_cat-core"/>
</dbReference>
<feature type="region of interest" description="Disordered" evidence="7">
    <location>
        <begin position="1022"/>
        <end position="1041"/>
    </location>
</feature>
<gene>
    <name evidence="10" type="ORF">F3Y22_tig00010869pilonHSYRG00004</name>
</gene>
<dbReference type="Pfam" id="PF13976">
    <property type="entry name" value="gag_pre-integrs"/>
    <property type="match status" value="1"/>
</dbReference>
<dbReference type="PANTHER" id="PTHR10543">
    <property type="entry name" value="BETA-CAROTENE DIOXYGENASE"/>
    <property type="match status" value="1"/>
</dbReference>
<keyword evidence="4 5" id="KW-0408">Iron</keyword>
<evidence type="ECO:0000256" key="7">
    <source>
        <dbReference type="SAM" id="MobiDB-lite"/>
    </source>
</evidence>
<dbReference type="SMART" id="SM00343">
    <property type="entry name" value="ZnF_C2HC"/>
    <property type="match status" value="1"/>
</dbReference>
<evidence type="ECO:0000259" key="9">
    <source>
        <dbReference type="PROSITE" id="PS50994"/>
    </source>
</evidence>
<dbReference type="SUPFAM" id="SSF53098">
    <property type="entry name" value="Ribonuclease H-like"/>
    <property type="match status" value="1"/>
</dbReference>
<dbReference type="InterPro" id="IPR025724">
    <property type="entry name" value="GAG-pre-integrase_dom"/>
</dbReference>
<evidence type="ECO:0000256" key="6">
    <source>
        <dbReference type="PROSITE-ProRule" id="PRU00047"/>
    </source>
</evidence>
<proteinExistence type="inferred from homology"/>
<dbReference type="InterPro" id="IPR036397">
    <property type="entry name" value="RNaseH_sf"/>
</dbReference>
<feature type="region of interest" description="Disordered" evidence="7">
    <location>
        <begin position="629"/>
        <end position="669"/>
    </location>
</feature>
<dbReference type="GO" id="GO:0009570">
    <property type="term" value="C:chloroplast stroma"/>
    <property type="evidence" value="ECO:0007669"/>
    <property type="project" value="TreeGrafter"/>
</dbReference>
<evidence type="ECO:0000256" key="2">
    <source>
        <dbReference type="ARBA" id="ARBA00022723"/>
    </source>
</evidence>
<dbReference type="Proteomes" id="UP000436088">
    <property type="component" value="Unassembled WGS sequence"/>
</dbReference>
<comment type="caution">
    <text evidence="10">The sequence shown here is derived from an EMBL/GenBank/DDBJ whole genome shotgun (WGS) entry which is preliminary data.</text>
</comment>
<feature type="binding site" evidence="5">
    <location>
        <position position="322"/>
    </location>
    <ligand>
        <name>Fe cation</name>
        <dbReference type="ChEBI" id="CHEBI:24875"/>
        <note>catalytic</note>
    </ligand>
</feature>
<dbReference type="InterPro" id="IPR004294">
    <property type="entry name" value="Carotenoid_Oase"/>
</dbReference>
<comment type="cofactor">
    <cofactor evidence="5">
        <name>Fe(2+)</name>
        <dbReference type="ChEBI" id="CHEBI:29033"/>
    </cofactor>
    <text evidence="5">Binds 1 Fe(2+) ion per subunit.</text>
</comment>
<evidence type="ECO:0000256" key="1">
    <source>
        <dbReference type="ARBA" id="ARBA00006787"/>
    </source>
</evidence>
<feature type="domain" description="Integrase catalytic" evidence="9">
    <location>
        <begin position="812"/>
        <end position="982"/>
    </location>
</feature>
<dbReference type="Gene3D" id="3.30.420.10">
    <property type="entry name" value="Ribonuclease H-like superfamily/Ribonuclease H"/>
    <property type="match status" value="1"/>
</dbReference>
<dbReference type="InterPro" id="IPR043502">
    <property type="entry name" value="DNA/RNA_pol_sf"/>
</dbReference>
<keyword evidence="6" id="KW-0863">Zinc-finger</keyword>
<evidence type="ECO:0000313" key="11">
    <source>
        <dbReference type="Proteomes" id="UP000436088"/>
    </source>
</evidence>
<evidence type="ECO:0000313" key="10">
    <source>
        <dbReference type="EMBL" id="KAE8724127.1"/>
    </source>
</evidence>
<dbReference type="Pfam" id="PF03055">
    <property type="entry name" value="RPE65"/>
    <property type="match status" value="1"/>
</dbReference>
<reference evidence="10" key="1">
    <citation type="submission" date="2019-09" db="EMBL/GenBank/DDBJ databases">
        <title>Draft genome information of white flower Hibiscus syriacus.</title>
        <authorList>
            <person name="Kim Y.-M."/>
        </authorList>
    </citation>
    <scope>NUCLEOTIDE SEQUENCE [LARGE SCALE GENOMIC DNA]</scope>
    <source>
        <strain evidence="10">YM2019G1</strain>
    </source>
</reference>
<dbReference type="GO" id="GO:0015074">
    <property type="term" value="P:DNA integration"/>
    <property type="evidence" value="ECO:0007669"/>
    <property type="project" value="InterPro"/>
</dbReference>
<dbReference type="Pfam" id="PF00098">
    <property type="entry name" value="zf-CCHC"/>
    <property type="match status" value="1"/>
</dbReference>
<dbReference type="Pfam" id="PF07727">
    <property type="entry name" value="RVT_2"/>
    <property type="match status" value="1"/>
</dbReference>
<feature type="binding site" evidence="5">
    <location>
        <position position="386"/>
    </location>
    <ligand>
        <name>Fe cation</name>
        <dbReference type="ChEBI" id="CHEBI:24875"/>
        <note>catalytic</note>
    </ligand>
</feature>
<keyword evidence="3" id="KW-0223">Dioxygenase</keyword>
<dbReference type="SUPFAM" id="SSF56672">
    <property type="entry name" value="DNA/RNA polymerases"/>
    <property type="match status" value="1"/>
</dbReference>
<evidence type="ECO:0000259" key="8">
    <source>
        <dbReference type="PROSITE" id="PS50158"/>
    </source>
</evidence>
<keyword evidence="11" id="KW-1185">Reference proteome</keyword>
<dbReference type="Gene3D" id="4.10.60.10">
    <property type="entry name" value="Zinc finger, CCHC-type"/>
    <property type="match status" value="1"/>
</dbReference>
<dbReference type="GO" id="GO:0003676">
    <property type="term" value="F:nucleic acid binding"/>
    <property type="evidence" value="ECO:0007669"/>
    <property type="project" value="InterPro"/>
</dbReference>
<dbReference type="InterPro" id="IPR001878">
    <property type="entry name" value="Znf_CCHC"/>
</dbReference>
<sequence length="1521" mass="170893">MASSCSPFHVHCSAQKPSISSPNFDHLKSTLLSAFKPFLKEIQQLPLRIDAGVKNTRLKLVDAFVDSVFEFVDQPLLPSQSNFAPVDELKEGVQVSNIEGEIPDGFAEGVYMRNGILLNRSLVIAIIVGSNPMFGALTSTSSMFGSSSYTWIEGEGMLHALYFCNGLDGGWTVVYKNRYVETDTFKLEKQRNKPSFLPAIEGDSPAVLSAYLFNMLRFGKVNKDMSNTNVFEHAGKTYSIAENHVPQEINILSLQTLDDWDVNGAWNRPFCSHPKKAPGSGELVIMGIDATKPFAELGVISEDGQKLLHKADLKLDRCILCHEIGVTQRYNVFMDQPLSLDLKRLVGGGPLIKYLKEGNARIGIMPRYGDADSIQWFTVKPNCTFHLFNSFEDGDEVVVWGCRALESVIPGPEKGKNKFDWFSRKFRPLNSTGGSIDSVSEDQLVFPRPYEWRMNMQTGDVKERNLTGTDFALDFPFINEAFIGLENKYGYSQVRDSIASSASGMAKYGGLAKLYFGEQNPESYLGENLGLKKVEYHMFEKNTFCSGAAFVPKDKGVEEDDGWVITFVHNEDTNISQVLIIEAKSFTSKPVAKITLAFRVPYAVSSSSGNNKLKFDDVRDLVLSEEIRRRESGEASTSSALHTESRGRTSERNSNRGRSKSRRGKSRTRNKDFTCYNCGKKGHFKRDCRAPKKNTGAQESANMTEETGQLDREGYSTTFSGCEWKITKGALVIARSKKTDTLYVTSNLENIIAVADVDGKSNLWHQRLGHMSEKEMKILLSKGKMPDLKNVDVGLCEDCIFGKQKKVSFAKIGKTPKAERLELVHIDVWGPSPVSSLTGSLYYVTFIDDSTRKVWVYFLKKKSEVFDTFRKWKAMVENETGLKVKRLRSDNGGEYRDSRFRDFCANNGIKMETTVPITPQQNGVAERMNRTLNERARSMRIHAGLPKFLWAEAINTAAYLINCGPSVPLDGGIPEEAWSKKEINLSHLRVSTAESSNTEAETKEFAEFEEISGNDVQISPEAVQEEKPGTPELRRSSRIPKPTQRYSPSLHYLLLTDNGEPECYDEAMQVEDSVKWESSMKDEMDSLMSNQTIKEEHDGSKRYKARLVVKGFQQKEDVKTAFLHGDLEEEIYMRQPEGFIEAGKKNLVCRLKKSLYGLKQAPRQWYKKFDSFMSSSGFTRCQADHFCYIKRFDNNFIILLLYVDDMLVAGSDMQEIINLKQKLSKQFAMKDLGAAKQILGMRIKRDTKSGTLILSQAEYINKVLSRFNMQDAKPVSTPLGVHFRLSKEQSPKTEEERAHMVKVPYASAIGSLMYAMVCTRPDIAQAVGAVSRYMNNPGKVHWEAVKWILIYLWGTTNKALCFKGGDTILTGYVDADLAGNVDIRRSTTGYVYTLGGTAVSWVSQLQKIVALSTTEAEYVAVTEASKEMVWLQSFLEELGKKQDNNVLYCDSQSAIHLAKNPSFHSRTKHIQLRYHFIRSLLEDGILKLEKISGAQNPADMLTKTVTTDKLKLCSTSVGMLK</sequence>
<dbReference type="GO" id="GO:0008270">
    <property type="term" value="F:zinc ion binding"/>
    <property type="evidence" value="ECO:0007669"/>
    <property type="project" value="UniProtKB-KW"/>
</dbReference>
<dbReference type="PROSITE" id="PS50158">
    <property type="entry name" value="ZF_CCHC"/>
    <property type="match status" value="1"/>
</dbReference>
<dbReference type="GO" id="GO:0010436">
    <property type="term" value="F:carotenoid dioxygenase activity"/>
    <property type="evidence" value="ECO:0007669"/>
    <property type="project" value="TreeGrafter"/>
</dbReference>
<evidence type="ECO:0000256" key="4">
    <source>
        <dbReference type="ARBA" id="ARBA00023004"/>
    </source>
</evidence>
<dbReference type="SUPFAM" id="SSF57756">
    <property type="entry name" value="Retrovirus zinc finger-like domains"/>
    <property type="match status" value="1"/>
</dbReference>
<dbReference type="InterPro" id="IPR013103">
    <property type="entry name" value="RVT_2"/>
</dbReference>
<keyword evidence="6" id="KW-0862">Zinc</keyword>
<organism evidence="10 11">
    <name type="scientific">Hibiscus syriacus</name>
    <name type="common">Rose of Sharon</name>
    <dbReference type="NCBI Taxonomy" id="106335"/>
    <lineage>
        <taxon>Eukaryota</taxon>
        <taxon>Viridiplantae</taxon>
        <taxon>Streptophyta</taxon>
        <taxon>Embryophyta</taxon>
        <taxon>Tracheophyta</taxon>
        <taxon>Spermatophyta</taxon>
        <taxon>Magnoliopsida</taxon>
        <taxon>eudicotyledons</taxon>
        <taxon>Gunneridae</taxon>
        <taxon>Pentapetalae</taxon>
        <taxon>rosids</taxon>
        <taxon>malvids</taxon>
        <taxon>Malvales</taxon>
        <taxon>Malvaceae</taxon>
        <taxon>Malvoideae</taxon>
        <taxon>Hibiscus</taxon>
    </lineage>
</organism>
<dbReference type="PANTHER" id="PTHR10543:SF142">
    <property type="entry name" value="OS06G0162550 PROTEIN"/>
    <property type="match status" value="1"/>
</dbReference>
<dbReference type="PROSITE" id="PS50994">
    <property type="entry name" value="INTEGRASE"/>
    <property type="match status" value="1"/>
</dbReference>
<dbReference type="EMBL" id="VEPZ02000483">
    <property type="protein sequence ID" value="KAE8724127.1"/>
    <property type="molecule type" value="Genomic_DNA"/>
</dbReference>
<feature type="domain" description="CCHC-type" evidence="8">
    <location>
        <begin position="675"/>
        <end position="689"/>
    </location>
</feature>
<feature type="compositionally biased region" description="Basic residues" evidence="7">
    <location>
        <begin position="655"/>
        <end position="668"/>
    </location>
</feature>
<keyword evidence="2 5" id="KW-0479">Metal-binding</keyword>
<feature type="compositionally biased region" description="Basic and acidic residues" evidence="7">
    <location>
        <begin position="1024"/>
        <end position="1035"/>
    </location>
</feature>
<evidence type="ECO:0000256" key="3">
    <source>
        <dbReference type="ARBA" id="ARBA00022964"/>
    </source>
</evidence>
<evidence type="ECO:0000256" key="5">
    <source>
        <dbReference type="PIRSR" id="PIRSR604294-1"/>
    </source>
</evidence>
<accession>A0A6A3C6N0</accession>
<dbReference type="InterPro" id="IPR036875">
    <property type="entry name" value="Znf_CCHC_sf"/>
</dbReference>
<feature type="binding site" evidence="5">
    <location>
        <position position="273"/>
    </location>
    <ligand>
        <name>Fe cation</name>
        <dbReference type="ChEBI" id="CHEBI:24875"/>
        <note>catalytic</note>
    </ligand>
</feature>
<keyword evidence="3" id="KW-0560">Oxidoreductase</keyword>
<feature type="compositionally biased region" description="Polar residues" evidence="7">
    <location>
        <begin position="695"/>
        <end position="707"/>
    </location>
</feature>
<comment type="similarity">
    <text evidence="1">Belongs to the carotenoid oxygenase family.</text>
</comment>
<dbReference type="Pfam" id="PF00665">
    <property type="entry name" value="rve"/>
    <property type="match status" value="1"/>
</dbReference>
<feature type="region of interest" description="Disordered" evidence="7">
    <location>
        <begin position="687"/>
        <end position="709"/>
    </location>
</feature>